<keyword evidence="3" id="KW-0804">Transcription</keyword>
<gene>
    <name evidence="5" type="ORF">GCM10011594_36350</name>
</gene>
<keyword evidence="2" id="KW-0238">DNA-binding</keyword>
<dbReference type="InterPro" id="IPR036390">
    <property type="entry name" value="WH_DNA-bd_sf"/>
</dbReference>
<evidence type="ECO:0000256" key="1">
    <source>
        <dbReference type="ARBA" id="ARBA00023015"/>
    </source>
</evidence>
<dbReference type="SUPFAM" id="SSF46785">
    <property type="entry name" value="Winged helix' DNA-binding domain"/>
    <property type="match status" value="1"/>
</dbReference>
<feature type="domain" description="HTH marR-type" evidence="4">
    <location>
        <begin position="10"/>
        <end position="142"/>
    </location>
</feature>
<dbReference type="Gene3D" id="1.10.10.10">
    <property type="entry name" value="Winged helix-like DNA-binding domain superfamily/Winged helix DNA-binding domain"/>
    <property type="match status" value="1"/>
</dbReference>
<keyword evidence="1" id="KW-0805">Transcription regulation</keyword>
<proteinExistence type="predicted"/>
<evidence type="ECO:0000256" key="3">
    <source>
        <dbReference type="ARBA" id="ARBA00023163"/>
    </source>
</evidence>
<dbReference type="PROSITE" id="PS50995">
    <property type="entry name" value="HTH_MARR_2"/>
    <property type="match status" value="1"/>
</dbReference>
<dbReference type="PANTHER" id="PTHR39515">
    <property type="entry name" value="CONSERVED PROTEIN"/>
    <property type="match status" value="1"/>
</dbReference>
<evidence type="ECO:0000259" key="4">
    <source>
        <dbReference type="PROSITE" id="PS50995"/>
    </source>
</evidence>
<dbReference type="SMART" id="SM00347">
    <property type="entry name" value="HTH_MARR"/>
    <property type="match status" value="1"/>
</dbReference>
<dbReference type="InterPro" id="IPR036388">
    <property type="entry name" value="WH-like_DNA-bd_sf"/>
</dbReference>
<dbReference type="GO" id="GO:0003677">
    <property type="term" value="F:DNA binding"/>
    <property type="evidence" value="ECO:0007669"/>
    <property type="project" value="UniProtKB-KW"/>
</dbReference>
<evidence type="ECO:0000256" key="2">
    <source>
        <dbReference type="ARBA" id="ARBA00023125"/>
    </source>
</evidence>
<evidence type="ECO:0000313" key="5">
    <source>
        <dbReference type="EMBL" id="GGM13183.1"/>
    </source>
</evidence>
<sequence>MPTTATDVLDMDTVAALRHAVLIISRRMRHQQEGTELSPSEAAVLGRISREGPVTPGALARAEHVQPPSMTRIVERLEARGFIRRDPHPDDRRQVLLRRTPEGEEFIERSRRLRTAWLADHVGRLDADQQRLLAAATPALSALADLP</sequence>
<dbReference type="InterPro" id="IPR000835">
    <property type="entry name" value="HTH_MarR-typ"/>
</dbReference>
<dbReference type="InterPro" id="IPR052526">
    <property type="entry name" value="HTH-type_Bedaq_tolerance"/>
</dbReference>
<reference evidence="5" key="1">
    <citation type="journal article" date="2014" name="Int. J. Syst. Evol. Microbiol.">
        <title>Complete genome sequence of Corynebacterium casei LMG S-19264T (=DSM 44701T), isolated from a smear-ripened cheese.</title>
        <authorList>
            <consortium name="US DOE Joint Genome Institute (JGI-PGF)"/>
            <person name="Walter F."/>
            <person name="Albersmeier A."/>
            <person name="Kalinowski J."/>
            <person name="Ruckert C."/>
        </authorList>
    </citation>
    <scope>NUCLEOTIDE SEQUENCE</scope>
    <source>
        <strain evidence="5">CGMCC 4.7308</strain>
    </source>
</reference>
<accession>A0A917T777</accession>
<protein>
    <submittedName>
        <fullName evidence="5">MarR family transcriptional regulator</fullName>
    </submittedName>
</protein>
<dbReference type="Pfam" id="PF01047">
    <property type="entry name" value="MarR"/>
    <property type="match status" value="1"/>
</dbReference>
<keyword evidence="6" id="KW-1185">Reference proteome</keyword>
<dbReference type="PANTHER" id="PTHR39515:SF2">
    <property type="entry name" value="HTH-TYPE TRANSCRIPTIONAL REGULATOR RV0880"/>
    <property type="match status" value="1"/>
</dbReference>
<dbReference type="InterPro" id="IPR023187">
    <property type="entry name" value="Tscrpt_reg_MarR-type_CS"/>
</dbReference>
<evidence type="ECO:0000313" key="6">
    <source>
        <dbReference type="Proteomes" id="UP000655208"/>
    </source>
</evidence>
<dbReference type="AlphaFoldDB" id="A0A917T777"/>
<organism evidence="5 6">
    <name type="scientific">Nakamurella endophytica</name>
    <dbReference type="NCBI Taxonomy" id="1748367"/>
    <lineage>
        <taxon>Bacteria</taxon>
        <taxon>Bacillati</taxon>
        <taxon>Actinomycetota</taxon>
        <taxon>Actinomycetes</taxon>
        <taxon>Nakamurellales</taxon>
        <taxon>Nakamurellaceae</taxon>
        <taxon>Nakamurella</taxon>
    </lineage>
</organism>
<dbReference type="RefSeq" id="WP_188944033.1">
    <property type="nucleotide sequence ID" value="NZ_BMNA01000011.1"/>
</dbReference>
<dbReference type="Proteomes" id="UP000655208">
    <property type="component" value="Unassembled WGS sequence"/>
</dbReference>
<dbReference type="GO" id="GO:0003700">
    <property type="term" value="F:DNA-binding transcription factor activity"/>
    <property type="evidence" value="ECO:0007669"/>
    <property type="project" value="InterPro"/>
</dbReference>
<dbReference type="EMBL" id="BMNA01000011">
    <property type="protein sequence ID" value="GGM13183.1"/>
    <property type="molecule type" value="Genomic_DNA"/>
</dbReference>
<name>A0A917T777_9ACTN</name>
<dbReference type="PRINTS" id="PR00598">
    <property type="entry name" value="HTHMARR"/>
</dbReference>
<comment type="caution">
    <text evidence="5">The sequence shown here is derived from an EMBL/GenBank/DDBJ whole genome shotgun (WGS) entry which is preliminary data.</text>
</comment>
<dbReference type="PROSITE" id="PS01117">
    <property type="entry name" value="HTH_MARR_1"/>
    <property type="match status" value="1"/>
</dbReference>
<reference evidence="5" key="2">
    <citation type="submission" date="2020-09" db="EMBL/GenBank/DDBJ databases">
        <authorList>
            <person name="Sun Q."/>
            <person name="Zhou Y."/>
        </authorList>
    </citation>
    <scope>NUCLEOTIDE SEQUENCE</scope>
    <source>
        <strain evidence="5">CGMCC 4.7308</strain>
    </source>
</reference>